<evidence type="ECO:0000256" key="1">
    <source>
        <dbReference type="ARBA" id="ARBA00005384"/>
    </source>
</evidence>
<evidence type="ECO:0000256" key="3">
    <source>
        <dbReference type="ARBA" id="ARBA00023015"/>
    </source>
</evidence>
<dbReference type="PRINTS" id="PR00035">
    <property type="entry name" value="HTHGNTR"/>
</dbReference>
<dbReference type="Gene3D" id="1.10.10.10">
    <property type="entry name" value="Winged helix-like DNA-binding domain superfamily/Winged helix DNA-binding domain"/>
    <property type="match status" value="1"/>
</dbReference>
<feature type="compositionally biased region" description="Polar residues" evidence="6">
    <location>
        <begin position="39"/>
        <end position="55"/>
    </location>
</feature>
<feature type="region of interest" description="Disordered" evidence="6">
    <location>
        <begin position="18"/>
        <end position="56"/>
    </location>
</feature>
<evidence type="ECO:0000256" key="6">
    <source>
        <dbReference type="SAM" id="MobiDB-lite"/>
    </source>
</evidence>
<dbReference type="InterPro" id="IPR015421">
    <property type="entry name" value="PyrdxlP-dep_Trfase_major"/>
</dbReference>
<name>A0A254N4N9_9BURK</name>
<reference evidence="8 9" key="1">
    <citation type="journal article" date="2007" name="Int. J. Syst. Evol. Microbiol.">
        <title>Description of Pelomonas aquatica sp. nov. and Pelomonas puraquae sp. nov., isolated from industrial and haemodialysis water.</title>
        <authorList>
            <person name="Gomila M."/>
            <person name="Bowien B."/>
            <person name="Falsen E."/>
            <person name="Moore E.R."/>
            <person name="Lalucat J."/>
        </authorList>
    </citation>
    <scope>NUCLEOTIDE SEQUENCE [LARGE SCALE GENOMIC DNA]</scope>
    <source>
        <strain evidence="8 9">CCUG 52769</strain>
    </source>
</reference>
<dbReference type="EMBL" id="NISI01000006">
    <property type="protein sequence ID" value="OWR03029.1"/>
    <property type="molecule type" value="Genomic_DNA"/>
</dbReference>
<dbReference type="Proteomes" id="UP000197446">
    <property type="component" value="Unassembled WGS sequence"/>
</dbReference>
<keyword evidence="4" id="KW-0238">DNA-binding</keyword>
<comment type="caution">
    <text evidence="8">The sequence shown here is derived from an EMBL/GenBank/DDBJ whole genome shotgun (WGS) entry which is preliminary data.</text>
</comment>
<dbReference type="Pfam" id="PF00155">
    <property type="entry name" value="Aminotran_1_2"/>
    <property type="match status" value="1"/>
</dbReference>
<dbReference type="PANTHER" id="PTHR46577">
    <property type="entry name" value="HTH-TYPE TRANSCRIPTIONAL REGULATORY PROTEIN GABR"/>
    <property type="match status" value="1"/>
</dbReference>
<dbReference type="AlphaFoldDB" id="A0A254N4N9"/>
<dbReference type="Gene3D" id="3.40.640.10">
    <property type="entry name" value="Type I PLP-dependent aspartate aminotransferase-like (Major domain)"/>
    <property type="match status" value="1"/>
</dbReference>
<dbReference type="InterPro" id="IPR036388">
    <property type="entry name" value="WH-like_DNA-bd_sf"/>
</dbReference>
<dbReference type="GO" id="GO:0003677">
    <property type="term" value="F:DNA binding"/>
    <property type="evidence" value="ECO:0007669"/>
    <property type="project" value="UniProtKB-KW"/>
</dbReference>
<dbReference type="InterPro" id="IPR004839">
    <property type="entry name" value="Aminotransferase_I/II_large"/>
</dbReference>
<dbReference type="PROSITE" id="PS50949">
    <property type="entry name" value="HTH_GNTR"/>
    <property type="match status" value="1"/>
</dbReference>
<dbReference type="InterPro" id="IPR036390">
    <property type="entry name" value="WH_DNA-bd_sf"/>
</dbReference>
<feature type="domain" description="HTH gntR-type" evidence="7">
    <location>
        <begin position="62"/>
        <end position="130"/>
    </location>
</feature>
<dbReference type="CDD" id="cd00609">
    <property type="entry name" value="AAT_like"/>
    <property type="match status" value="1"/>
</dbReference>
<dbReference type="SUPFAM" id="SSF53383">
    <property type="entry name" value="PLP-dependent transferases"/>
    <property type="match status" value="1"/>
</dbReference>
<dbReference type="GO" id="GO:0030170">
    <property type="term" value="F:pyridoxal phosphate binding"/>
    <property type="evidence" value="ECO:0007669"/>
    <property type="project" value="InterPro"/>
</dbReference>
<dbReference type="InterPro" id="IPR051446">
    <property type="entry name" value="HTH_trans_reg/aminotransferase"/>
</dbReference>
<dbReference type="SUPFAM" id="SSF46785">
    <property type="entry name" value="Winged helix' DNA-binding domain"/>
    <property type="match status" value="1"/>
</dbReference>
<protein>
    <submittedName>
        <fullName evidence="8">Transcriptional regulator</fullName>
    </submittedName>
</protein>
<evidence type="ECO:0000259" key="7">
    <source>
        <dbReference type="PROSITE" id="PS50949"/>
    </source>
</evidence>
<gene>
    <name evidence="8" type="ORF">CDO81_15745</name>
</gene>
<dbReference type="InterPro" id="IPR015424">
    <property type="entry name" value="PyrdxlP-dep_Trfase"/>
</dbReference>
<evidence type="ECO:0000256" key="2">
    <source>
        <dbReference type="ARBA" id="ARBA00022898"/>
    </source>
</evidence>
<accession>A0A254N4N9</accession>
<comment type="similarity">
    <text evidence="1">In the C-terminal section; belongs to the class-I pyridoxal-phosphate-dependent aminotransferase family.</text>
</comment>
<dbReference type="GO" id="GO:0003700">
    <property type="term" value="F:DNA-binding transcription factor activity"/>
    <property type="evidence" value="ECO:0007669"/>
    <property type="project" value="InterPro"/>
</dbReference>
<evidence type="ECO:0000313" key="9">
    <source>
        <dbReference type="Proteomes" id="UP000197446"/>
    </source>
</evidence>
<dbReference type="CDD" id="cd07377">
    <property type="entry name" value="WHTH_GntR"/>
    <property type="match status" value="1"/>
</dbReference>
<dbReference type="SMART" id="SM00345">
    <property type="entry name" value="HTH_GNTR"/>
    <property type="match status" value="1"/>
</dbReference>
<keyword evidence="2" id="KW-0663">Pyridoxal phosphate</keyword>
<keyword evidence="5" id="KW-0804">Transcription</keyword>
<evidence type="ECO:0000313" key="8">
    <source>
        <dbReference type="EMBL" id="OWR03029.1"/>
    </source>
</evidence>
<dbReference type="Pfam" id="PF00392">
    <property type="entry name" value="GntR"/>
    <property type="match status" value="1"/>
</dbReference>
<organism evidence="8 9">
    <name type="scientific">Roseateles puraquae</name>
    <dbReference type="NCBI Taxonomy" id="431059"/>
    <lineage>
        <taxon>Bacteria</taxon>
        <taxon>Pseudomonadati</taxon>
        <taxon>Pseudomonadota</taxon>
        <taxon>Betaproteobacteria</taxon>
        <taxon>Burkholderiales</taxon>
        <taxon>Sphaerotilaceae</taxon>
        <taxon>Roseateles</taxon>
    </lineage>
</organism>
<evidence type="ECO:0000256" key="4">
    <source>
        <dbReference type="ARBA" id="ARBA00023125"/>
    </source>
</evidence>
<proteinExistence type="inferred from homology"/>
<sequence>MTSSSFTAHGQLLAGSRRRACCPEGMPPVADQFRPARPNQFSSTMRRPTEHSLTLSPRAPGVTLQQWLYAALCEAMRDGTLQPGSRLPTTRSLARDHGVSRSTVTAVFEQLLADGYISARVGRGSFVAPGLARQAAEPAPRRPAPEAFLSRRGRQLVDEGAGVLSRHGPLPRTFEADRIDTSLFPAAVWARLAARRARWYEGQVMAEPQWQGLSALRQTLADQLALSRGLRCDAGQIVIVSGTRQATDLLARLLVNPGEPVWLEDPGSHALQAVLAAAGAQVVPVPADDEGLAVDAGLRVAPRARLACVTAGAQMPLGQPMSTARRQALLAWAQASGAYVLDKDLAGDLHFDGSGGDALKAADTGDCVIHLGSLAFSMAPCKRLAYVVLPHRLVDPFCKALTLTQGQPSLLEQAVLNDFMADGHWARHVRQLRAVYGFRADVLRHHLDRHFGRWLEMPPVQRGLNMTVRLPAATRDADIAARAAAAGVSVTPLSAYALQHAAPPGLRLGFAAFSEVSIRDGVMQLARAVG</sequence>
<dbReference type="InterPro" id="IPR000524">
    <property type="entry name" value="Tscrpt_reg_HTH_GntR"/>
</dbReference>
<keyword evidence="3" id="KW-0805">Transcription regulation</keyword>
<keyword evidence="9" id="KW-1185">Reference proteome</keyword>
<evidence type="ECO:0000256" key="5">
    <source>
        <dbReference type="ARBA" id="ARBA00023163"/>
    </source>
</evidence>
<dbReference type="PANTHER" id="PTHR46577:SF1">
    <property type="entry name" value="HTH-TYPE TRANSCRIPTIONAL REGULATORY PROTEIN GABR"/>
    <property type="match status" value="1"/>
</dbReference>